<dbReference type="SUPFAM" id="SSF103481">
    <property type="entry name" value="Multidrug resistance efflux transporter EmrE"/>
    <property type="match status" value="2"/>
</dbReference>
<proteinExistence type="predicted"/>
<organism evidence="3 4">
    <name type="scientific">Bradyrhizobium jicamae</name>
    <dbReference type="NCBI Taxonomy" id="280332"/>
    <lineage>
        <taxon>Bacteria</taxon>
        <taxon>Pseudomonadati</taxon>
        <taxon>Pseudomonadota</taxon>
        <taxon>Alphaproteobacteria</taxon>
        <taxon>Hyphomicrobiales</taxon>
        <taxon>Nitrobacteraceae</taxon>
        <taxon>Bradyrhizobium</taxon>
    </lineage>
</organism>
<sequence>MSSRSPIPTVTASSRPASPGLADRLPPHVFFLISAVFHYLGPSFAVLLFAHLPPSGVAWLRIASAGLIFGIWRRPWRAFAGLPSHDKAIIVALGAVLAAMNTLFYEAIARLPLATVGAVEFLGPIALAALGIRTRRNLVALMLAVAGVFVLTDVRIAGEPLGYAFAFANCALFMGYIILGHRISSDGANGVSGIDRLGCAMLAATVAALPLGIRDALPAFSDARLLAAAIGVGVSSSVIPYVCDQLAMARLSRASFALLLSLLPASAAAIGLIVLGQVPSLAELTGIVLVIAGVALHRSSDT</sequence>
<evidence type="ECO:0000259" key="2">
    <source>
        <dbReference type="Pfam" id="PF00892"/>
    </source>
</evidence>
<gene>
    <name evidence="3" type="ORF">JQ615_25455</name>
</gene>
<accession>A0ABS5FPM3</accession>
<feature type="transmembrane region" description="Helical" evidence="1">
    <location>
        <begin position="255"/>
        <end position="275"/>
    </location>
</feature>
<name>A0ABS5FPM3_9BRAD</name>
<feature type="domain" description="EamA" evidence="2">
    <location>
        <begin position="162"/>
        <end position="296"/>
    </location>
</feature>
<dbReference type="InterPro" id="IPR000620">
    <property type="entry name" value="EamA_dom"/>
</dbReference>
<feature type="transmembrane region" description="Helical" evidence="1">
    <location>
        <begin position="138"/>
        <end position="157"/>
    </location>
</feature>
<keyword evidence="1" id="KW-1133">Transmembrane helix</keyword>
<comment type="caution">
    <text evidence="3">The sequence shown here is derived from an EMBL/GenBank/DDBJ whole genome shotgun (WGS) entry which is preliminary data.</text>
</comment>
<feature type="transmembrane region" description="Helical" evidence="1">
    <location>
        <begin position="225"/>
        <end position="243"/>
    </location>
</feature>
<feature type="transmembrane region" description="Helical" evidence="1">
    <location>
        <begin position="88"/>
        <end position="105"/>
    </location>
</feature>
<evidence type="ECO:0000256" key="1">
    <source>
        <dbReference type="SAM" id="Phobius"/>
    </source>
</evidence>
<dbReference type="Proteomes" id="UP001315278">
    <property type="component" value="Unassembled WGS sequence"/>
</dbReference>
<feature type="transmembrane region" description="Helical" evidence="1">
    <location>
        <begin position="281"/>
        <end position="297"/>
    </location>
</feature>
<feature type="transmembrane region" description="Helical" evidence="1">
    <location>
        <begin position="163"/>
        <end position="181"/>
    </location>
</feature>
<feature type="transmembrane region" description="Helical" evidence="1">
    <location>
        <begin position="29"/>
        <end position="52"/>
    </location>
</feature>
<keyword evidence="4" id="KW-1185">Reference proteome</keyword>
<reference evidence="4" key="1">
    <citation type="journal article" date="2021" name="ISME J.">
        <title>Evolutionary origin and ecological implication of a unique nif island in free-living Bradyrhizobium lineages.</title>
        <authorList>
            <person name="Tao J."/>
        </authorList>
    </citation>
    <scope>NUCLEOTIDE SEQUENCE [LARGE SCALE GENOMIC DNA]</scope>
    <source>
        <strain evidence="4">SZCCT0434</strain>
    </source>
</reference>
<feature type="transmembrane region" description="Helical" evidence="1">
    <location>
        <begin position="58"/>
        <end position="76"/>
    </location>
</feature>
<keyword evidence="1" id="KW-0472">Membrane</keyword>
<dbReference type="InterPro" id="IPR037185">
    <property type="entry name" value="EmrE-like"/>
</dbReference>
<dbReference type="EMBL" id="JAFCJH010000030">
    <property type="protein sequence ID" value="MBR0798738.1"/>
    <property type="molecule type" value="Genomic_DNA"/>
</dbReference>
<feature type="transmembrane region" description="Helical" evidence="1">
    <location>
        <begin position="193"/>
        <end position="213"/>
    </location>
</feature>
<evidence type="ECO:0000313" key="3">
    <source>
        <dbReference type="EMBL" id="MBR0798738.1"/>
    </source>
</evidence>
<keyword evidence="1" id="KW-0812">Transmembrane</keyword>
<protein>
    <submittedName>
        <fullName evidence="3">EamA family transporter</fullName>
    </submittedName>
</protein>
<dbReference type="Pfam" id="PF00892">
    <property type="entry name" value="EamA"/>
    <property type="match status" value="1"/>
</dbReference>
<feature type="transmembrane region" description="Helical" evidence="1">
    <location>
        <begin position="111"/>
        <end position="131"/>
    </location>
</feature>
<evidence type="ECO:0000313" key="4">
    <source>
        <dbReference type="Proteomes" id="UP001315278"/>
    </source>
</evidence>